<dbReference type="PANTHER" id="PTHR38465">
    <property type="entry name" value="HTH-TYPE TRANSCRIPTIONAL REGULATOR MJ1563-RELATED"/>
    <property type="match status" value="1"/>
</dbReference>
<reference evidence="5 6" key="1">
    <citation type="journal article" date="2019" name="Int. J. Syst. Evol. Microbiol.">
        <title>The Global Catalogue of Microorganisms (GCM) 10K type strain sequencing project: providing services to taxonomists for standard genome sequencing and annotation.</title>
        <authorList>
            <consortium name="The Broad Institute Genomics Platform"/>
            <consortium name="The Broad Institute Genome Sequencing Center for Infectious Disease"/>
            <person name="Wu L."/>
            <person name="Ma J."/>
        </authorList>
    </citation>
    <scope>NUCLEOTIDE SEQUENCE [LARGE SCALE GENOMIC DNA]</scope>
    <source>
        <strain evidence="5 6">JCM 6242</strain>
    </source>
</reference>
<dbReference type="Pfam" id="PF01047">
    <property type="entry name" value="MarR"/>
    <property type="match status" value="1"/>
</dbReference>
<keyword evidence="6" id="KW-1185">Reference proteome</keyword>
<keyword evidence="3" id="KW-0804">Transcription</keyword>
<dbReference type="InterPro" id="IPR011991">
    <property type="entry name" value="ArsR-like_HTH"/>
</dbReference>
<evidence type="ECO:0000259" key="4">
    <source>
        <dbReference type="Pfam" id="PF01047"/>
    </source>
</evidence>
<evidence type="ECO:0000313" key="6">
    <source>
        <dbReference type="Proteomes" id="UP001500831"/>
    </source>
</evidence>
<keyword evidence="2" id="KW-0238">DNA-binding</keyword>
<dbReference type="SUPFAM" id="SSF46785">
    <property type="entry name" value="Winged helix' DNA-binding domain"/>
    <property type="match status" value="1"/>
</dbReference>
<accession>A0ABN3VU78</accession>
<dbReference type="InterPro" id="IPR052362">
    <property type="entry name" value="HTH-GbsR_regulator"/>
</dbReference>
<dbReference type="Gene3D" id="1.10.10.10">
    <property type="entry name" value="Winged helix-like DNA-binding domain superfamily/Winged helix DNA-binding domain"/>
    <property type="match status" value="1"/>
</dbReference>
<dbReference type="InterPro" id="IPR036390">
    <property type="entry name" value="WH_DNA-bd_sf"/>
</dbReference>
<organism evidence="5 6">
    <name type="scientific">Streptosporangium fragile</name>
    <dbReference type="NCBI Taxonomy" id="46186"/>
    <lineage>
        <taxon>Bacteria</taxon>
        <taxon>Bacillati</taxon>
        <taxon>Actinomycetota</taxon>
        <taxon>Actinomycetes</taxon>
        <taxon>Streptosporangiales</taxon>
        <taxon>Streptosporangiaceae</taxon>
        <taxon>Streptosporangium</taxon>
    </lineage>
</organism>
<feature type="domain" description="HTH marR-type" evidence="4">
    <location>
        <begin position="42"/>
        <end position="79"/>
    </location>
</feature>
<sequence>MAEMSPKESEFVDRMGLVIERLGGPRTMGRIYGWLMICDPPHQSLTELATALGVSKASISTVARQLQEAGMIERFPAPNRQHRYRITPGGWARVLRVQLAGVRMGLETIEFGLSALGADRPEQRALLEDSRDFFTFIESDANELTRRWERYRNTAHGHDPDDGSGG</sequence>
<dbReference type="Gene3D" id="1.10.287.160">
    <property type="entry name" value="HR1 repeat"/>
    <property type="match status" value="1"/>
</dbReference>
<comment type="caution">
    <text evidence="5">The sequence shown here is derived from an EMBL/GenBank/DDBJ whole genome shotgun (WGS) entry which is preliminary data.</text>
</comment>
<evidence type="ECO:0000256" key="2">
    <source>
        <dbReference type="ARBA" id="ARBA00023125"/>
    </source>
</evidence>
<evidence type="ECO:0000313" key="5">
    <source>
        <dbReference type="EMBL" id="GAA2852700.1"/>
    </source>
</evidence>
<proteinExistence type="predicted"/>
<dbReference type="InterPro" id="IPR000835">
    <property type="entry name" value="HTH_MarR-typ"/>
</dbReference>
<protein>
    <recommendedName>
        <fullName evidence="4">HTH marR-type domain-containing protein</fullName>
    </recommendedName>
</protein>
<evidence type="ECO:0000256" key="1">
    <source>
        <dbReference type="ARBA" id="ARBA00023015"/>
    </source>
</evidence>
<dbReference type="CDD" id="cd00090">
    <property type="entry name" value="HTH_ARSR"/>
    <property type="match status" value="1"/>
</dbReference>
<dbReference type="InterPro" id="IPR036388">
    <property type="entry name" value="WH-like_DNA-bd_sf"/>
</dbReference>
<name>A0ABN3VU78_9ACTN</name>
<evidence type="ECO:0000256" key="3">
    <source>
        <dbReference type="ARBA" id="ARBA00023163"/>
    </source>
</evidence>
<gene>
    <name evidence="5" type="ORF">GCM10010517_10440</name>
</gene>
<dbReference type="Proteomes" id="UP001500831">
    <property type="component" value="Unassembled WGS sequence"/>
</dbReference>
<dbReference type="PANTHER" id="PTHR38465:SF2">
    <property type="entry name" value="HTH-TYPE TRANSCRIPTIONAL REGULATOR MMPR5"/>
    <property type="match status" value="1"/>
</dbReference>
<dbReference type="RefSeq" id="WP_344968363.1">
    <property type="nucleotide sequence ID" value="NZ_BAAAVI010000005.1"/>
</dbReference>
<keyword evidence="1" id="KW-0805">Transcription regulation</keyword>
<dbReference type="EMBL" id="BAAAVI010000005">
    <property type="protein sequence ID" value="GAA2852700.1"/>
    <property type="molecule type" value="Genomic_DNA"/>
</dbReference>